<reference evidence="1" key="1">
    <citation type="submission" date="2019-03" db="EMBL/GenBank/DDBJ databases">
        <authorList>
            <person name="Mank J."/>
            <person name="Almeida P."/>
        </authorList>
    </citation>
    <scope>NUCLEOTIDE SEQUENCE</scope>
    <source>
        <strain evidence="1">78183</strain>
    </source>
</reference>
<organism evidence="1">
    <name type="scientific">Salix viminalis</name>
    <name type="common">Common osier</name>
    <name type="synonym">Basket willow</name>
    <dbReference type="NCBI Taxonomy" id="40686"/>
    <lineage>
        <taxon>Eukaryota</taxon>
        <taxon>Viridiplantae</taxon>
        <taxon>Streptophyta</taxon>
        <taxon>Embryophyta</taxon>
        <taxon>Tracheophyta</taxon>
        <taxon>Spermatophyta</taxon>
        <taxon>Magnoliopsida</taxon>
        <taxon>eudicotyledons</taxon>
        <taxon>Gunneridae</taxon>
        <taxon>Pentapetalae</taxon>
        <taxon>rosids</taxon>
        <taxon>fabids</taxon>
        <taxon>Malpighiales</taxon>
        <taxon>Salicaceae</taxon>
        <taxon>Saliceae</taxon>
        <taxon>Salix</taxon>
    </lineage>
</organism>
<dbReference type="EMBL" id="CAADRP010002318">
    <property type="protein sequence ID" value="VFU65977.1"/>
    <property type="molecule type" value="Genomic_DNA"/>
</dbReference>
<proteinExistence type="predicted"/>
<gene>
    <name evidence="1" type="ORF">SVIM_LOCUS509015</name>
</gene>
<accession>A0A6N2NHU3</accession>
<dbReference type="AlphaFoldDB" id="A0A6N2NHU3"/>
<sequence>MYSISFELFLQCLVPPISIYDRMTSRRQLLQGLHIFTNEQDCSYNTPQLENEAPSCSVVLKAKKNYNPCPANTQRFPLYHGEPSSS</sequence>
<protein>
    <submittedName>
        <fullName evidence="1">Uncharacterized protein</fullName>
    </submittedName>
</protein>
<name>A0A6N2NHU3_SALVM</name>
<evidence type="ECO:0000313" key="1">
    <source>
        <dbReference type="EMBL" id="VFU65977.1"/>
    </source>
</evidence>